<protein>
    <submittedName>
        <fullName evidence="2">Uncharacterized protein</fullName>
    </submittedName>
</protein>
<gene>
    <name evidence="2" type="ORF">SALB_01697</name>
</gene>
<organism evidence="2 3">
    <name type="scientific">Streptomyces noursei</name>
    <name type="common">Streptomyces albulus</name>
    <dbReference type="NCBI Taxonomy" id="1971"/>
    <lineage>
        <taxon>Bacteria</taxon>
        <taxon>Bacillati</taxon>
        <taxon>Actinomycetota</taxon>
        <taxon>Actinomycetes</taxon>
        <taxon>Kitasatosporales</taxon>
        <taxon>Streptomycetaceae</taxon>
        <taxon>Streptomyces</taxon>
    </lineage>
</organism>
<evidence type="ECO:0000313" key="3">
    <source>
        <dbReference type="Proteomes" id="UP000288351"/>
    </source>
</evidence>
<comment type="caution">
    <text evidence="2">The sequence shown here is derived from an EMBL/GenBank/DDBJ whole genome shotgun (WGS) entry which is preliminary data.</text>
</comment>
<feature type="region of interest" description="Disordered" evidence="1">
    <location>
        <begin position="1"/>
        <end position="28"/>
    </location>
</feature>
<sequence>MVINAEERGQHMPLREPADGDANGPALPRLHVRPAAHGAPAADALTGEQRFARLGGDGAGPLEGLHWRAAAPAVPITRDAPSLGAWSVSCI</sequence>
<reference evidence="2 3" key="1">
    <citation type="journal article" date="2019" name="Microbiol. Resour. Announc.">
        <title>Draft Genome Sequence of the Most Traditional epsilon-Poly-l-Lysine Producer, Streptomyces albulus NBRC14147.</title>
        <authorList>
            <person name="Yamanaka K."/>
            <person name="Hamano Y."/>
        </authorList>
    </citation>
    <scope>NUCLEOTIDE SEQUENCE [LARGE SCALE GENOMIC DNA]</scope>
    <source>
        <strain evidence="2 3">NBRC 14147</strain>
    </source>
</reference>
<name>A0A401QUF4_STRNR</name>
<dbReference type="AlphaFoldDB" id="A0A401QUF4"/>
<dbReference type="EMBL" id="BHXC01000006">
    <property type="protein sequence ID" value="GCB89024.1"/>
    <property type="molecule type" value="Genomic_DNA"/>
</dbReference>
<feature type="compositionally biased region" description="Basic and acidic residues" evidence="1">
    <location>
        <begin position="1"/>
        <end position="18"/>
    </location>
</feature>
<evidence type="ECO:0000313" key="2">
    <source>
        <dbReference type="EMBL" id="GCB89024.1"/>
    </source>
</evidence>
<proteinExistence type="predicted"/>
<evidence type="ECO:0000256" key="1">
    <source>
        <dbReference type="SAM" id="MobiDB-lite"/>
    </source>
</evidence>
<accession>A0A401QUF4</accession>
<dbReference type="Proteomes" id="UP000288351">
    <property type="component" value="Unassembled WGS sequence"/>
</dbReference>